<gene>
    <name evidence="1" type="ORF">CfE428DRAFT_2598</name>
</gene>
<evidence type="ECO:0000313" key="1">
    <source>
        <dbReference type="EMBL" id="EDY20009.1"/>
    </source>
</evidence>
<evidence type="ECO:0000313" key="2">
    <source>
        <dbReference type="Proteomes" id="UP000005824"/>
    </source>
</evidence>
<organism evidence="1 2">
    <name type="scientific">Chthoniobacter flavus Ellin428</name>
    <dbReference type="NCBI Taxonomy" id="497964"/>
    <lineage>
        <taxon>Bacteria</taxon>
        <taxon>Pseudomonadati</taxon>
        <taxon>Verrucomicrobiota</taxon>
        <taxon>Spartobacteria</taxon>
        <taxon>Chthoniobacterales</taxon>
        <taxon>Chthoniobacteraceae</taxon>
        <taxon>Chthoniobacter</taxon>
    </lineage>
</organism>
<dbReference type="AlphaFoldDB" id="B4D0Z7"/>
<reference evidence="1 2" key="1">
    <citation type="journal article" date="2011" name="J. Bacteriol.">
        <title>Genome sequence of Chthoniobacter flavus Ellin428, an aerobic heterotrophic soil bacterium.</title>
        <authorList>
            <person name="Kant R."/>
            <person name="van Passel M.W."/>
            <person name="Palva A."/>
            <person name="Lucas S."/>
            <person name="Lapidus A."/>
            <person name="Glavina Del Rio T."/>
            <person name="Dalin E."/>
            <person name="Tice H."/>
            <person name="Bruce D."/>
            <person name="Goodwin L."/>
            <person name="Pitluck S."/>
            <person name="Larimer F.W."/>
            <person name="Land M.L."/>
            <person name="Hauser L."/>
            <person name="Sangwan P."/>
            <person name="de Vos W.M."/>
            <person name="Janssen P.H."/>
            <person name="Smidt H."/>
        </authorList>
    </citation>
    <scope>NUCLEOTIDE SEQUENCE [LARGE SCALE GENOMIC DNA]</scope>
    <source>
        <strain evidence="1 2">Ellin428</strain>
    </source>
</reference>
<comment type="caution">
    <text evidence="1">The sequence shown here is derived from an EMBL/GenBank/DDBJ whole genome shotgun (WGS) entry which is preliminary data.</text>
</comment>
<keyword evidence="2" id="KW-1185">Reference proteome</keyword>
<dbReference type="EMBL" id="ABVL01000006">
    <property type="protein sequence ID" value="EDY20009.1"/>
    <property type="molecule type" value="Genomic_DNA"/>
</dbReference>
<name>B4D0Z7_9BACT</name>
<protein>
    <submittedName>
        <fullName evidence="1">Uncharacterized protein</fullName>
    </submittedName>
</protein>
<accession>B4D0Z7</accession>
<dbReference type="Proteomes" id="UP000005824">
    <property type="component" value="Unassembled WGS sequence"/>
</dbReference>
<proteinExistence type="predicted"/>
<dbReference type="STRING" id="497964.CfE428DRAFT_2598"/>
<sequence length="49" mass="5531">MRKAFVIFDEEFNAGRNLVEIAKNWEQSGGSVLAFSPRFLATEKKDVLA</sequence>
<dbReference type="InParanoid" id="B4D0Z7"/>